<comment type="caution">
    <text evidence="3">The sequence shown here is derived from an EMBL/GenBank/DDBJ whole genome shotgun (WGS) entry which is preliminary data.</text>
</comment>
<dbReference type="FunFam" id="1.25.40.10:FF:002158">
    <property type="entry name" value="Pentatricopeptide repeat-containing protein"/>
    <property type="match status" value="1"/>
</dbReference>
<dbReference type="NCBIfam" id="TIGR00756">
    <property type="entry name" value="PPR"/>
    <property type="match status" value="3"/>
</dbReference>
<evidence type="ECO:0008006" key="5">
    <source>
        <dbReference type="Google" id="ProtNLM"/>
    </source>
</evidence>
<dbReference type="InterPro" id="IPR011990">
    <property type="entry name" value="TPR-like_helical_dom_sf"/>
</dbReference>
<dbReference type="FunFam" id="1.25.40.10:FF:000470">
    <property type="entry name" value="Pentatricopeptide repeat-containing protein At5g66520"/>
    <property type="match status" value="1"/>
</dbReference>
<dbReference type="PANTHER" id="PTHR47926">
    <property type="entry name" value="PENTATRICOPEPTIDE REPEAT-CONTAINING PROTEIN"/>
    <property type="match status" value="1"/>
</dbReference>
<gene>
    <name evidence="3" type="ORF">EZV62_008643</name>
</gene>
<dbReference type="OrthoDB" id="1928982at2759"/>
<dbReference type="InterPro" id="IPR046848">
    <property type="entry name" value="E_motif"/>
</dbReference>
<dbReference type="PROSITE" id="PS51375">
    <property type="entry name" value="PPR"/>
    <property type="match status" value="3"/>
</dbReference>
<reference evidence="4" key="1">
    <citation type="journal article" date="2019" name="Gigascience">
        <title>De novo genome assembly of the endangered Acer yangbiense, a plant species with extremely small populations endemic to Yunnan Province, China.</title>
        <authorList>
            <person name="Yang J."/>
            <person name="Wariss H.M."/>
            <person name="Tao L."/>
            <person name="Zhang R."/>
            <person name="Yun Q."/>
            <person name="Hollingsworth P."/>
            <person name="Dao Z."/>
            <person name="Luo G."/>
            <person name="Guo H."/>
            <person name="Ma Y."/>
            <person name="Sun W."/>
        </authorList>
    </citation>
    <scope>NUCLEOTIDE SEQUENCE [LARGE SCALE GENOMIC DNA]</scope>
    <source>
        <strain evidence="4">cv. Malutang</strain>
    </source>
</reference>
<accession>A0A5C7IE85</accession>
<keyword evidence="4" id="KW-1185">Reference proteome</keyword>
<dbReference type="AlphaFoldDB" id="A0A5C7IE85"/>
<dbReference type="InterPro" id="IPR046960">
    <property type="entry name" value="PPR_At4g14850-like_plant"/>
</dbReference>
<sequence length="681" mass="76332">MVRFQIPTTNHIFPPEPTNCISNLLSKSHQCLTLPKLCSSTNHLSQIHAQIHVSGLQNHAHLLSELVRFCALSPSKNLSYSRSLLYNSAASAPISWNMVIRGYASSDTPREAVLVFLDMKRRAVRPNKLTFPFLFKACAESFSLEEGKQIHVEVVKCGLACDVYVSNNLVHFYGSCKKVLDARKVFDEMGERSVVSWNAVITACVESCWLGDAIGYFVKMMDFGFEPDETTMVVALSACVKLGNLSLGKWIHSQVIERGMVLNCQLGTALVDMYTKCGAVRYARLVFNTIKERNVWTWSAMILGLPQHGYATKALKLFSTMMKSSSIRPNYVTFLGVLCACSHAGMVDDGCQYFNEMERVHRIKPMMIHYGAMVDILACAGHLKEAYNFITNMPIEPDPIVWRTLLSACSIHDANDVKEVQDEVRKRLLELEPKRSGNLVIIANMYAEVGMWDKAANVRRVMKDVGLKKIGGESSIELGGSIRRFYSGDDSHVDLEGAYELLDSLNLHMKMRNKSAALSSAQYAATATTSTPTGVHNKEVVHEQRNKSQHSHLSSSATVKCAYCSNTQDCNLDQHDQHLRVEWRWNSVVDLLVVYECSDKQRLPQNQQQIHHRIKLHMCIEKMIATAKPSNPEETANVLQKALNCKGSNCQKQKVYCKVKHPSQNNARAVVPSQLLRDLPG</sequence>
<dbReference type="Proteomes" id="UP000323000">
    <property type="component" value="Chromosome 3"/>
</dbReference>
<feature type="repeat" description="PPR" evidence="2">
    <location>
        <begin position="294"/>
        <end position="329"/>
    </location>
</feature>
<evidence type="ECO:0000256" key="2">
    <source>
        <dbReference type="PROSITE-ProRule" id="PRU00708"/>
    </source>
</evidence>
<protein>
    <recommendedName>
        <fullName evidence="5">DYW domain-containing protein</fullName>
    </recommendedName>
</protein>
<evidence type="ECO:0000313" key="3">
    <source>
        <dbReference type="EMBL" id="TXG67368.1"/>
    </source>
</evidence>
<dbReference type="InterPro" id="IPR002885">
    <property type="entry name" value="PPR_rpt"/>
</dbReference>
<evidence type="ECO:0000313" key="4">
    <source>
        <dbReference type="Proteomes" id="UP000323000"/>
    </source>
</evidence>
<dbReference type="Pfam" id="PF20431">
    <property type="entry name" value="E_motif"/>
    <property type="match status" value="1"/>
</dbReference>
<proteinExistence type="predicted"/>
<feature type="repeat" description="PPR" evidence="2">
    <location>
        <begin position="193"/>
        <end position="227"/>
    </location>
</feature>
<keyword evidence="1" id="KW-0677">Repeat</keyword>
<name>A0A5C7IE85_9ROSI</name>
<dbReference type="Gene3D" id="1.25.40.10">
    <property type="entry name" value="Tetratricopeptide repeat domain"/>
    <property type="match status" value="3"/>
</dbReference>
<dbReference type="Pfam" id="PF01535">
    <property type="entry name" value="PPR"/>
    <property type="match status" value="4"/>
</dbReference>
<dbReference type="GO" id="GO:0003723">
    <property type="term" value="F:RNA binding"/>
    <property type="evidence" value="ECO:0007669"/>
    <property type="project" value="InterPro"/>
</dbReference>
<dbReference type="PANTHER" id="PTHR47926:SF347">
    <property type="entry name" value="PENTATRICOPEPTIDE REPEAT-CONTAINING PROTEIN"/>
    <property type="match status" value="1"/>
</dbReference>
<dbReference type="Pfam" id="PF13041">
    <property type="entry name" value="PPR_2"/>
    <property type="match status" value="1"/>
</dbReference>
<feature type="repeat" description="PPR" evidence="2">
    <location>
        <begin position="92"/>
        <end position="126"/>
    </location>
</feature>
<dbReference type="GO" id="GO:0009451">
    <property type="term" value="P:RNA modification"/>
    <property type="evidence" value="ECO:0007669"/>
    <property type="project" value="InterPro"/>
</dbReference>
<dbReference type="FunFam" id="1.25.40.10:FF:001773">
    <property type="entry name" value="Pentatricopeptide repeat-containing protein At2g36730"/>
    <property type="match status" value="1"/>
</dbReference>
<organism evidence="3 4">
    <name type="scientific">Acer yangbiense</name>
    <dbReference type="NCBI Taxonomy" id="1000413"/>
    <lineage>
        <taxon>Eukaryota</taxon>
        <taxon>Viridiplantae</taxon>
        <taxon>Streptophyta</taxon>
        <taxon>Embryophyta</taxon>
        <taxon>Tracheophyta</taxon>
        <taxon>Spermatophyta</taxon>
        <taxon>Magnoliopsida</taxon>
        <taxon>eudicotyledons</taxon>
        <taxon>Gunneridae</taxon>
        <taxon>Pentapetalae</taxon>
        <taxon>rosids</taxon>
        <taxon>malvids</taxon>
        <taxon>Sapindales</taxon>
        <taxon>Sapindaceae</taxon>
        <taxon>Hippocastanoideae</taxon>
        <taxon>Acereae</taxon>
        <taxon>Acer</taxon>
    </lineage>
</organism>
<evidence type="ECO:0000256" key="1">
    <source>
        <dbReference type="ARBA" id="ARBA00022737"/>
    </source>
</evidence>
<dbReference type="EMBL" id="VAHF01000003">
    <property type="protein sequence ID" value="TXG67368.1"/>
    <property type="molecule type" value="Genomic_DNA"/>
</dbReference>